<comment type="cofactor">
    <cofactor evidence="1">
        <name>Mg(2+)</name>
        <dbReference type="ChEBI" id="CHEBI:18420"/>
    </cofactor>
</comment>
<evidence type="ECO:0000256" key="11">
    <source>
        <dbReference type="ARBA" id="ARBA00023204"/>
    </source>
</evidence>
<dbReference type="GO" id="GO:0004519">
    <property type="term" value="F:endonuclease activity"/>
    <property type="evidence" value="ECO:0007669"/>
    <property type="project" value="UniProtKB-KW"/>
</dbReference>
<keyword evidence="5" id="KW-0479">Metal-binding</keyword>
<comment type="subcellular location">
    <subcellularLocation>
        <location evidence="2">Cytoplasm</location>
    </subcellularLocation>
</comment>
<evidence type="ECO:0000256" key="4">
    <source>
        <dbReference type="ARBA" id="ARBA00022722"/>
    </source>
</evidence>
<keyword evidence="8" id="KW-0378">Hydrolase</keyword>
<dbReference type="Gene3D" id="3.40.1350.10">
    <property type="match status" value="1"/>
</dbReference>
<organism evidence="14 15">
    <name type="scientific">Domibacillus aminovorans</name>
    <dbReference type="NCBI Taxonomy" id="29332"/>
    <lineage>
        <taxon>Bacteria</taxon>
        <taxon>Bacillati</taxon>
        <taxon>Bacillota</taxon>
        <taxon>Bacilli</taxon>
        <taxon>Bacillales</taxon>
        <taxon>Bacillaceae</taxon>
        <taxon>Domibacillus</taxon>
    </lineage>
</organism>
<evidence type="ECO:0000256" key="6">
    <source>
        <dbReference type="ARBA" id="ARBA00022759"/>
    </source>
</evidence>
<keyword evidence="10" id="KW-0233">DNA recombination</keyword>
<dbReference type="GO" id="GO:0003676">
    <property type="term" value="F:nucleic acid binding"/>
    <property type="evidence" value="ECO:0007669"/>
    <property type="project" value="InterPro"/>
</dbReference>
<name>A0A177L4A5_9BACI</name>
<keyword evidence="11" id="KW-0234">DNA repair</keyword>
<dbReference type="SUPFAM" id="SSF52980">
    <property type="entry name" value="Restriction endonuclease-like"/>
    <property type="match status" value="1"/>
</dbReference>
<dbReference type="InterPro" id="IPR011856">
    <property type="entry name" value="tRNA_endonuc-like_dom_sf"/>
</dbReference>
<evidence type="ECO:0000256" key="9">
    <source>
        <dbReference type="ARBA" id="ARBA00022842"/>
    </source>
</evidence>
<keyword evidence="6" id="KW-0255">Endonuclease</keyword>
<sequence>MIKQKISHSNRGKALQNAINSTNGMYKLKGWAQIDEIPTPTKNINGKIIYTAKSTVDYVGISHGRGIAFDAKSTHLTNRFDLKNVHDHQVLYLKTFRDQGGVAFFIRFSGENTPIFKY</sequence>
<comment type="similarity">
    <text evidence="12">Belongs to the RecU family.</text>
</comment>
<gene>
    <name evidence="14" type="ORF">AWH49_16790</name>
</gene>
<reference evidence="14 15" key="1">
    <citation type="submission" date="2016-01" db="EMBL/GenBank/DDBJ databases">
        <title>Investigation of taxonomic status of Bacillus aminovorans.</title>
        <authorList>
            <person name="Verma A."/>
            <person name="Pal Y."/>
            <person name="Krishnamurthi S."/>
        </authorList>
    </citation>
    <scope>NUCLEOTIDE SEQUENCE [LARGE SCALE GENOMIC DNA]</scope>
    <source>
        <strain evidence="14 15">DSM 1314</strain>
    </source>
</reference>
<dbReference type="InterPro" id="IPR004612">
    <property type="entry name" value="Resolv_RecU"/>
</dbReference>
<dbReference type="EMBL" id="LQWY01000039">
    <property type="protein sequence ID" value="OAH60383.1"/>
    <property type="molecule type" value="Genomic_DNA"/>
</dbReference>
<evidence type="ECO:0000313" key="14">
    <source>
        <dbReference type="EMBL" id="OAH60383.1"/>
    </source>
</evidence>
<keyword evidence="3" id="KW-0963">Cytoplasm</keyword>
<dbReference type="Proteomes" id="UP000076935">
    <property type="component" value="Unassembled WGS sequence"/>
</dbReference>
<accession>A0A177L4A5</accession>
<evidence type="ECO:0000256" key="13">
    <source>
        <dbReference type="ARBA" id="ARBA00029523"/>
    </source>
</evidence>
<evidence type="ECO:0000256" key="3">
    <source>
        <dbReference type="ARBA" id="ARBA00022490"/>
    </source>
</evidence>
<dbReference type="GO" id="GO:0046872">
    <property type="term" value="F:metal ion binding"/>
    <property type="evidence" value="ECO:0007669"/>
    <property type="project" value="UniProtKB-KW"/>
</dbReference>
<dbReference type="GO" id="GO:0006281">
    <property type="term" value="P:DNA repair"/>
    <property type="evidence" value="ECO:0007669"/>
    <property type="project" value="UniProtKB-KW"/>
</dbReference>
<proteinExistence type="inferred from homology"/>
<evidence type="ECO:0000313" key="15">
    <source>
        <dbReference type="Proteomes" id="UP000076935"/>
    </source>
</evidence>
<evidence type="ECO:0000256" key="1">
    <source>
        <dbReference type="ARBA" id="ARBA00001946"/>
    </source>
</evidence>
<dbReference type="RefSeq" id="WP_063966150.1">
    <property type="nucleotide sequence ID" value="NZ_LQWY01000039.1"/>
</dbReference>
<keyword evidence="7" id="KW-0227">DNA damage</keyword>
<protein>
    <recommendedName>
        <fullName evidence="13">Holliday junction resolvase RecU</fullName>
    </recommendedName>
</protein>
<keyword evidence="4" id="KW-0540">Nuclease</keyword>
<keyword evidence="9" id="KW-0460">Magnesium</keyword>
<comment type="caution">
    <text evidence="14">The sequence shown here is derived from an EMBL/GenBank/DDBJ whole genome shotgun (WGS) entry which is preliminary data.</text>
</comment>
<dbReference type="GO" id="GO:0006310">
    <property type="term" value="P:DNA recombination"/>
    <property type="evidence" value="ECO:0007669"/>
    <property type="project" value="UniProtKB-KW"/>
</dbReference>
<evidence type="ECO:0000256" key="10">
    <source>
        <dbReference type="ARBA" id="ARBA00023172"/>
    </source>
</evidence>
<dbReference type="Pfam" id="PF03838">
    <property type="entry name" value="RecU"/>
    <property type="match status" value="1"/>
</dbReference>
<evidence type="ECO:0000256" key="8">
    <source>
        <dbReference type="ARBA" id="ARBA00022801"/>
    </source>
</evidence>
<dbReference type="AlphaFoldDB" id="A0A177L4A5"/>
<evidence type="ECO:0000256" key="2">
    <source>
        <dbReference type="ARBA" id="ARBA00004496"/>
    </source>
</evidence>
<dbReference type="GO" id="GO:0005737">
    <property type="term" value="C:cytoplasm"/>
    <property type="evidence" value="ECO:0007669"/>
    <property type="project" value="UniProtKB-SubCell"/>
</dbReference>
<feature type="non-terminal residue" evidence="14">
    <location>
        <position position="118"/>
    </location>
</feature>
<evidence type="ECO:0000256" key="7">
    <source>
        <dbReference type="ARBA" id="ARBA00022763"/>
    </source>
</evidence>
<keyword evidence="15" id="KW-1185">Reference proteome</keyword>
<evidence type="ECO:0000256" key="12">
    <source>
        <dbReference type="ARBA" id="ARBA00023447"/>
    </source>
</evidence>
<dbReference type="InterPro" id="IPR011335">
    <property type="entry name" value="Restrct_endonuc-II-like"/>
</dbReference>
<evidence type="ECO:0000256" key="5">
    <source>
        <dbReference type="ARBA" id="ARBA00022723"/>
    </source>
</evidence>
<dbReference type="GO" id="GO:0016787">
    <property type="term" value="F:hydrolase activity"/>
    <property type="evidence" value="ECO:0007669"/>
    <property type="project" value="UniProtKB-KW"/>
</dbReference>